<keyword evidence="5 7" id="KW-0456">Lyase</keyword>
<evidence type="ECO:0000256" key="2">
    <source>
        <dbReference type="ARBA" id="ARBA00022792"/>
    </source>
</evidence>
<evidence type="ECO:0000313" key="9">
    <source>
        <dbReference type="Proteomes" id="UP000320333"/>
    </source>
</evidence>
<keyword evidence="7" id="KW-0479">Metal-binding</keyword>
<evidence type="ECO:0000256" key="1">
    <source>
        <dbReference type="ARBA" id="ARBA00022688"/>
    </source>
</evidence>
<dbReference type="Proteomes" id="UP000320333">
    <property type="component" value="Unassembled WGS sequence"/>
</dbReference>
<gene>
    <name evidence="7" type="primary">COQ4</name>
    <name evidence="8" type="ORF">CcCBS67573_g07752</name>
</gene>
<comment type="similarity">
    <text evidence="7">Belongs to the COQ4 family.</text>
</comment>
<keyword evidence="7" id="KW-0862">Zinc</keyword>
<dbReference type="PANTHER" id="PTHR12922:SF7">
    <property type="entry name" value="UBIQUINONE BIOSYNTHESIS PROTEIN COQ4 HOMOLOG, MITOCHONDRIAL"/>
    <property type="match status" value="1"/>
</dbReference>
<comment type="caution">
    <text evidence="8">The sequence shown here is derived from an EMBL/GenBank/DDBJ whole genome shotgun (WGS) entry which is preliminary data.</text>
</comment>
<accession>A0A507ETX9</accession>
<dbReference type="OrthoDB" id="4249at2759"/>
<dbReference type="GO" id="GO:0120539">
    <property type="term" value="F:4-hydroxy-3-methoxy-5-polyprenylbenzoate decarboxylase activity"/>
    <property type="evidence" value="ECO:0007669"/>
    <property type="project" value="UniProtKB-EC"/>
</dbReference>
<keyword evidence="4 7" id="KW-0472">Membrane</keyword>
<keyword evidence="1 7" id="KW-0831">Ubiquinone biosynthesis</keyword>
<keyword evidence="3 7" id="KW-0496">Mitochondrion</keyword>
<feature type="binding site" evidence="7">
    <location>
        <position position="124"/>
    </location>
    <ligand>
        <name>Zn(2+)</name>
        <dbReference type="ChEBI" id="CHEBI:29105"/>
    </ligand>
</feature>
<comment type="cofactor">
    <cofactor evidence="7">
        <name>Zn(2+)</name>
        <dbReference type="ChEBI" id="CHEBI:29105"/>
    </cofactor>
</comment>
<sequence>MAQRLSMAVGSAFKALSNPSREDMVAALGEVTGTLALQRMRTRMATDATGRRLLRERPVINTSTVSLSELRALPKHTLGRAYVSFLDIEGVSPDTRTPVKHMDDTDDELKYVMLRYRQVHDFFHVLTGMGTTLEEEIAVKWFELAQTGLPVALLSGVFGPLRLNSSDRKLLFTEHVPWLVQCGSSSKFLMNVYYEECMHLPIADVRQQMGIFLPPGFVPKDALIQD</sequence>
<evidence type="ECO:0000256" key="4">
    <source>
        <dbReference type="ARBA" id="ARBA00023136"/>
    </source>
</evidence>
<name>A0A507ETX9_9FUNG</name>
<evidence type="ECO:0000256" key="6">
    <source>
        <dbReference type="ARBA" id="ARBA00081568"/>
    </source>
</evidence>
<evidence type="ECO:0000256" key="7">
    <source>
        <dbReference type="HAMAP-Rule" id="MF_03111"/>
    </source>
</evidence>
<feature type="binding site" evidence="7">
    <location>
        <position position="120"/>
    </location>
    <ligand>
        <name>Zn(2+)</name>
        <dbReference type="ChEBI" id="CHEBI:29105"/>
    </ligand>
</feature>
<proteinExistence type="inferred from homology"/>
<evidence type="ECO:0000256" key="5">
    <source>
        <dbReference type="ARBA" id="ARBA00023239"/>
    </source>
</evidence>
<comment type="function">
    <text evidence="7">Lyase that catalyzes the C1-decarboxylation of 4-hydroxy-3-methoxy-5-(all-trans-polyprenyl)benzoic acid into 2-methoxy-6-(all-trans-polyprenyl)phenol during ubiquinone biosynthesis.</text>
</comment>
<evidence type="ECO:0000313" key="8">
    <source>
        <dbReference type="EMBL" id="TPX66658.1"/>
    </source>
</evidence>
<dbReference type="PANTHER" id="PTHR12922">
    <property type="entry name" value="UBIQUINONE BIOSYNTHESIS PROTEIN"/>
    <property type="match status" value="1"/>
</dbReference>
<comment type="subcellular location">
    <subcellularLocation>
        <location evidence="7">Mitochondrion inner membrane</location>
        <topology evidence="7">Peripheral membrane protein</topology>
        <orientation evidence="7">Matrix side</orientation>
    </subcellularLocation>
</comment>
<keyword evidence="9" id="KW-1185">Reference proteome</keyword>
<dbReference type="InterPro" id="IPR007715">
    <property type="entry name" value="Coq4"/>
</dbReference>
<feature type="binding site" evidence="7">
    <location>
        <position position="136"/>
    </location>
    <ligand>
        <name>Zn(2+)</name>
        <dbReference type="ChEBI" id="CHEBI:29105"/>
    </ligand>
</feature>
<dbReference type="Pfam" id="PF05019">
    <property type="entry name" value="Coq4"/>
    <property type="match status" value="1"/>
</dbReference>
<keyword evidence="2 7" id="KW-0999">Mitochondrion inner membrane</keyword>
<comment type="pathway">
    <text evidence="7">Cofactor biosynthesis; ubiquinone biosynthesis.</text>
</comment>
<dbReference type="GO" id="GO:0031314">
    <property type="term" value="C:extrinsic component of mitochondrial inner membrane"/>
    <property type="evidence" value="ECO:0007669"/>
    <property type="project" value="UniProtKB-UniRule"/>
</dbReference>
<dbReference type="GO" id="GO:0008270">
    <property type="term" value="F:zinc ion binding"/>
    <property type="evidence" value="ECO:0007669"/>
    <property type="project" value="UniProtKB-UniRule"/>
</dbReference>
<dbReference type="HAMAP" id="MF_03111">
    <property type="entry name" value="Coq4"/>
    <property type="match status" value="1"/>
</dbReference>
<dbReference type="STRING" id="246404.A0A507ETX9"/>
<protein>
    <recommendedName>
        <fullName evidence="6">4-hydroxy-3-methoxy-5-polyprenylbenzoate decarboxylase</fullName>
    </recommendedName>
</protein>
<feature type="binding site" evidence="7">
    <location>
        <position position="121"/>
    </location>
    <ligand>
        <name>Zn(2+)</name>
        <dbReference type="ChEBI" id="CHEBI:29105"/>
    </ligand>
</feature>
<dbReference type="UniPathway" id="UPA00232"/>
<organism evidence="8 9">
    <name type="scientific">Chytriomyces confervae</name>
    <dbReference type="NCBI Taxonomy" id="246404"/>
    <lineage>
        <taxon>Eukaryota</taxon>
        <taxon>Fungi</taxon>
        <taxon>Fungi incertae sedis</taxon>
        <taxon>Chytridiomycota</taxon>
        <taxon>Chytridiomycota incertae sedis</taxon>
        <taxon>Chytridiomycetes</taxon>
        <taxon>Chytridiales</taxon>
        <taxon>Chytriomycetaceae</taxon>
        <taxon>Chytriomyces</taxon>
    </lineage>
</organism>
<comment type="catalytic activity">
    <reaction evidence="7">
        <text>a 4-hydroxy-3-methoxy-5-(all-trans-polyprenyl)benzoate + H(+) = a 2-methoxy-6-(all-trans-polyprenyl)phenol + CO2</text>
        <dbReference type="Rhea" id="RHEA:81179"/>
        <dbReference type="Rhea" id="RHEA-COMP:9551"/>
        <dbReference type="Rhea" id="RHEA-COMP:10931"/>
        <dbReference type="ChEBI" id="CHEBI:15378"/>
        <dbReference type="ChEBI" id="CHEBI:16526"/>
        <dbReference type="ChEBI" id="CHEBI:62731"/>
        <dbReference type="ChEBI" id="CHEBI:84443"/>
        <dbReference type="EC" id="4.1.1.130"/>
    </reaction>
</comment>
<comment type="subunit">
    <text evidence="7">Component of a multi-subunit COQ enzyme complex, composed of at least COQ3, COQ4, COQ5, COQ6, COQ7 and COQ9.</text>
</comment>
<dbReference type="EMBL" id="QEAP01000431">
    <property type="protein sequence ID" value="TPX66658.1"/>
    <property type="molecule type" value="Genomic_DNA"/>
</dbReference>
<dbReference type="InterPro" id="IPR027540">
    <property type="entry name" value="Coq4_euk"/>
</dbReference>
<evidence type="ECO:0000256" key="3">
    <source>
        <dbReference type="ARBA" id="ARBA00023128"/>
    </source>
</evidence>
<reference evidence="8 9" key="1">
    <citation type="journal article" date="2019" name="Sci. Rep.">
        <title>Comparative genomics of chytrid fungi reveal insights into the obligate biotrophic and pathogenic lifestyle of Synchytrium endobioticum.</title>
        <authorList>
            <person name="van de Vossenberg B.T.L.H."/>
            <person name="Warris S."/>
            <person name="Nguyen H.D.T."/>
            <person name="van Gent-Pelzer M.P.E."/>
            <person name="Joly D.L."/>
            <person name="van de Geest H.C."/>
            <person name="Bonants P.J.M."/>
            <person name="Smith D.S."/>
            <person name="Levesque C.A."/>
            <person name="van der Lee T.A.J."/>
        </authorList>
    </citation>
    <scope>NUCLEOTIDE SEQUENCE [LARGE SCALE GENOMIC DNA]</scope>
    <source>
        <strain evidence="8 9">CBS 675.73</strain>
    </source>
</reference>
<dbReference type="AlphaFoldDB" id="A0A507ETX9"/>